<evidence type="ECO:0000313" key="5">
    <source>
        <dbReference type="Proteomes" id="UP001642487"/>
    </source>
</evidence>
<gene>
    <name evidence="4" type="ORF">CITCOLO1_LOCUS4083</name>
</gene>
<dbReference type="InterPro" id="IPR031722">
    <property type="entry name" value="Coilin_N"/>
</dbReference>
<sequence>MNSGKVRIRLVFEEGHLLSKSQRKNGLKRSWILLKSHLRSISDFSSYLLDSFLLRGACPDGLVLSMDGFVLPPFEPTSILKDKDIVRVKKNEDNVSAVDKMTDMLEGQPADIDVQLLANEELVRKCTVYNNEADEDTEPYGLPRQLEDTLDAGSSKKTVCRKRKALKTLHSSNPNCRMKKNRVAPTSKRPQFPTEHNGRFQQEVFLSEKHLMKKHKSSNGHTDTNVPNKQKASKFQKFSSPEKDKRQMMRKQVKTQKEKVQQRRVEKSNGKLPDENYFEDSERLAGSSDDEEIVPVVIRPGHVRFLPLGQAEAKQIVHPAQTSMDTIQLNGITVKNVGKWGKRKASSWTSNCKNCEGQGSKLQAKKGLATMNCPIDFNKLRPCASLPKRGDIIAYRLIELSSSWTPVLSTFRVGKVSWCKPEANKIMLIPVPEYPFVFKKAMNEEAVKHPYAEDGSLKADYSSLIDIRIVEHENSVGFEAAAGNIIEASGTKQSWNKWENNSVTPEQSWNKWGENHHKAPKQSWKKWENRTSAGGNGKENAWDEILQAVTTKKANLSSEVRWRTGEEKAWEGVHGP</sequence>
<feature type="compositionally biased region" description="Low complexity" evidence="1">
    <location>
        <begin position="229"/>
        <end position="239"/>
    </location>
</feature>
<feature type="region of interest" description="Disordered" evidence="1">
    <location>
        <begin position="134"/>
        <end position="197"/>
    </location>
</feature>
<feature type="compositionally biased region" description="Polar residues" evidence="1">
    <location>
        <begin position="219"/>
        <end position="228"/>
    </location>
</feature>
<dbReference type="PANTHER" id="PTHR15197">
    <property type="entry name" value="COILIN P80"/>
    <property type="match status" value="1"/>
</dbReference>
<dbReference type="Pfam" id="PF23086">
    <property type="entry name" value="Tudor_Coilin"/>
    <property type="match status" value="1"/>
</dbReference>
<dbReference type="InterPro" id="IPR024822">
    <property type="entry name" value="Coilin"/>
</dbReference>
<feature type="compositionally biased region" description="Basic and acidic residues" evidence="1">
    <location>
        <begin position="255"/>
        <end position="274"/>
    </location>
</feature>
<keyword evidence="5" id="KW-1185">Reference proteome</keyword>
<protein>
    <recommendedName>
        <fullName evidence="6">Coilin</fullName>
    </recommendedName>
</protein>
<dbReference type="Proteomes" id="UP001642487">
    <property type="component" value="Chromosome 11"/>
</dbReference>
<evidence type="ECO:0000256" key="1">
    <source>
        <dbReference type="SAM" id="MobiDB-lite"/>
    </source>
</evidence>
<organism evidence="4 5">
    <name type="scientific">Citrullus colocynthis</name>
    <name type="common">colocynth</name>
    <dbReference type="NCBI Taxonomy" id="252529"/>
    <lineage>
        <taxon>Eukaryota</taxon>
        <taxon>Viridiplantae</taxon>
        <taxon>Streptophyta</taxon>
        <taxon>Embryophyta</taxon>
        <taxon>Tracheophyta</taxon>
        <taxon>Spermatophyta</taxon>
        <taxon>Magnoliopsida</taxon>
        <taxon>eudicotyledons</taxon>
        <taxon>Gunneridae</taxon>
        <taxon>Pentapetalae</taxon>
        <taxon>rosids</taxon>
        <taxon>fabids</taxon>
        <taxon>Cucurbitales</taxon>
        <taxon>Cucurbitaceae</taxon>
        <taxon>Benincaseae</taxon>
        <taxon>Citrullus</taxon>
    </lineage>
</organism>
<evidence type="ECO:0000259" key="2">
    <source>
        <dbReference type="Pfam" id="PF15862"/>
    </source>
</evidence>
<dbReference type="PANTHER" id="PTHR15197:SF0">
    <property type="entry name" value="COILIN"/>
    <property type="match status" value="1"/>
</dbReference>
<dbReference type="InterPro" id="IPR056398">
    <property type="entry name" value="Tudor_Coilin"/>
</dbReference>
<evidence type="ECO:0000313" key="4">
    <source>
        <dbReference type="EMBL" id="CAK9312397.1"/>
    </source>
</evidence>
<evidence type="ECO:0000259" key="3">
    <source>
        <dbReference type="Pfam" id="PF23086"/>
    </source>
</evidence>
<evidence type="ECO:0008006" key="6">
    <source>
        <dbReference type="Google" id="ProtNLM"/>
    </source>
</evidence>
<reference evidence="4 5" key="1">
    <citation type="submission" date="2024-03" db="EMBL/GenBank/DDBJ databases">
        <authorList>
            <person name="Gkanogiannis A."/>
            <person name="Becerra Lopez-Lavalle L."/>
        </authorList>
    </citation>
    <scope>NUCLEOTIDE SEQUENCE [LARGE SCALE GENOMIC DNA]</scope>
</reference>
<feature type="region of interest" description="Disordered" evidence="1">
    <location>
        <begin position="503"/>
        <end position="540"/>
    </location>
</feature>
<feature type="compositionally biased region" description="Basic residues" evidence="1">
    <location>
        <begin position="158"/>
        <end position="167"/>
    </location>
</feature>
<dbReference type="EMBL" id="OZ021745">
    <property type="protein sequence ID" value="CAK9312397.1"/>
    <property type="molecule type" value="Genomic_DNA"/>
</dbReference>
<proteinExistence type="predicted"/>
<feature type="region of interest" description="Disordered" evidence="1">
    <location>
        <begin position="213"/>
        <end position="276"/>
    </location>
</feature>
<accession>A0ABP0Y0W0</accession>
<feature type="domain" description="Coilin tudor" evidence="3">
    <location>
        <begin position="374"/>
        <end position="472"/>
    </location>
</feature>
<feature type="domain" description="Coilin N-terminal" evidence="2">
    <location>
        <begin position="6"/>
        <end position="269"/>
    </location>
</feature>
<name>A0ABP0Y0W0_9ROSI</name>
<dbReference type="Pfam" id="PF15862">
    <property type="entry name" value="Coilin_N"/>
    <property type="match status" value="1"/>
</dbReference>